<sequence>MLFINSLKVIKPKLCIRRLQTSNQQGWDVPTAIHLDKDFLFNPKNIPLIESNIKSRKSMGNIRLLNELYQKLSQLNPSDISYEEVKGLFNEECRLIPNSTHPDVFEYGDEPKIVKYIGAKRKFDFPHKEFSEIGKRLNLVRTEQLGNLTGNRSYYLLGQMAELEQALIRCFVGDLIKNNFQLLSVPDILPRTIVESCGMNTRGERAQVYTLDPKIHPADLCLSGTSELALAGYLANQLIDETELPLKLCSVSRCYRAETSSTAEERGIFRVHEFTKVEMFVVSTPQQSDMILETIREQQEELFTALDIHFQVLDMPPHDLGAPAYRKYDIEAWMPGRNIYGEISSCSNCTDYQSRRLNIRYKDSNGKERFVHTLNGTACAIPRLLISLIETHQQNKGTVVIPEMLRKFMRDNEVIIRQKTIPELKLIKHKK</sequence>
<gene>
    <name evidence="11" type="ORF">ABEB36_004221</name>
</gene>
<evidence type="ECO:0000313" key="11">
    <source>
        <dbReference type="EMBL" id="KAL1509502.1"/>
    </source>
</evidence>
<feature type="binding site" evidence="8">
    <location>
        <position position="225"/>
    </location>
    <ligand>
        <name>L-serine</name>
        <dbReference type="ChEBI" id="CHEBI:33384"/>
    </ligand>
</feature>
<comment type="similarity">
    <text evidence="1">Belongs to the class-II aminoacyl-tRNA synthetase family. Type-1 seryl-tRNA synthetase subfamily.</text>
</comment>
<dbReference type="PRINTS" id="PR00981">
    <property type="entry name" value="TRNASYNTHSER"/>
</dbReference>
<feature type="binding site" evidence="9">
    <location>
        <begin position="256"/>
        <end position="258"/>
    </location>
    <ligand>
        <name>ATP</name>
        <dbReference type="ChEBI" id="CHEBI:30616"/>
    </ligand>
</feature>
<evidence type="ECO:0000256" key="1">
    <source>
        <dbReference type="ARBA" id="ARBA00010728"/>
    </source>
</evidence>
<reference evidence="11 12" key="1">
    <citation type="submission" date="2024-05" db="EMBL/GenBank/DDBJ databases">
        <title>Genetic variation in Jamaican populations of the coffee berry borer (Hypothenemus hampei).</title>
        <authorList>
            <person name="Errbii M."/>
            <person name="Myrie A."/>
        </authorList>
    </citation>
    <scope>NUCLEOTIDE SEQUENCE [LARGE SCALE GENOMIC DNA]</scope>
    <source>
        <strain evidence="11">JA-Hopewell-2020-01-JO</strain>
        <tissue evidence="11">Whole body</tissue>
    </source>
</reference>
<evidence type="ECO:0000256" key="6">
    <source>
        <dbReference type="ARBA" id="ARBA00023146"/>
    </source>
</evidence>
<protein>
    <recommendedName>
        <fullName evidence="2">serine--tRNA ligase</fullName>
        <ecNumber evidence="2">6.1.1.11</ecNumber>
    </recommendedName>
    <alternativeName>
        <fullName evidence="7">Seryl-tRNA synthetase</fullName>
    </alternativeName>
</protein>
<keyword evidence="3" id="KW-0436">Ligase</keyword>
<feature type="domain" description="Aminoacyl-transfer RNA synthetases class-II family profile" evidence="10">
    <location>
        <begin position="162"/>
        <end position="402"/>
    </location>
</feature>
<evidence type="ECO:0000256" key="2">
    <source>
        <dbReference type="ARBA" id="ARBA00012840"/>
    </source>
</evidence>
<feature type="binding site" evidence="9">
    <location>
        <begin position="271"/>
        <end position="274"/>
    </location>
    <ligand>
        <name>ATP</name>
        <dbReference type="ChEBI" id="CHEBI:30616"/>
    </ligand>
</feature>
<dbReference type="EC" id="6.1.1.11" evidence="2"/>
<keyword evidence="4" id="KW-0547">Nucleotide-binding</keyword>
<dbReference type="InterPro" id="IPR002314">
    <property type="entry name" value="aa-tRNA-synt_IIb"/>
</dbReference>
<feature type="binding site" evidence="8">
    <location>
        <position position="256"/>
    </location>
    <ligand>
        <name>L-serine</name>
        <dbReference type="ChEBI" id="CHEBI:33384"/>
    </ligand>
</feature>
<dbReference type="PROSITE" id="PS50862">
    <property type="entry name" value="AA_TRNA_LIGASE_II"/>
    <property type="match status" value="1"/>
</dbReference>
<dbReference type="AlphaFoldDB" id="A0ABD1F2M7"/>
<evidence type="ECO:0000256" key="5">
    <source>
        <dbReference type="ARBA" id="ARBA00022840"/>
    </source>
</evidence>
<organism evidence="11 12">
    <name type="scientific">Hypothenemus hampei</name>
    <name type="common">Coffee berry borer</name>
    <dbReference type="NCBI Taxonomy" id="57062"/>
    <lineage>
        <taxon>Eukaryota</taxon>
        <taxon>Metazoa</taxon>
        <taxon>Ecdysozoa</taxon>
        <taxon>Arthropoda</taxon>
        <taxon>Hexapoda</taxon>
        <taxon>Insecta</taxon>
        <taxon>Pterygota</taxon>
        <taxon>Neoptera</taxon>
        <taxon>Endopterygota</taxon>
        <taxon>Coleoptera</taxon>
        <taxon>Polyphaga</taxon>
        <taxon>Cucujiformia</taxon>
        <taxon>Curculionidae</taxon>
        <taxon>Scolytinae</taxon>
        <taxon>Hypothenemus</taxon>
    </lineage>
</organism>
<accession>A0ABD1F2M7</accession>
<dbReference type="InterPro" id="IPR002317">
    <property type="entry name" value="Ser-tRNA-ligase_type_1"/>
</dbReference>
<evidence type="ECO:0000256" key="9">
    <source>
        <dbReference type="PIRSR" id="PIRSR001529-2"/>
    </source>
</evidence>
<dbReference type="InterPro" id="IPR045864">
    <property type="entry name" value="aa-tRNA-synth_II/BPL/LPL"/>
</dbReference>
<evidence type="ECO:0000259" key="10">
    <source>
        <dbReference type="PROSITE" id="PS50862"/>
    </source>
</evidence>
<dbReference type="EMBL" id="JBDJPC010000003">
    <property type="protein sequence ID" value="KAL1509502.1"/>
    <property type="molecule type" value="Genomic_DNA"/>
</dbReference>
<evidence type="ECO:0000256" key="7">
    <source>
        <dbReference type="ARBA" id="ARBA00031113"/>
    </source>
</evidence>
<dbReference type="Gene3D" id="3.30.930.10">
    <property type="entry name" value="Bira Bifunctional Protein, Domain 2"/>
    <property type="match status" value="1"/>
</dbReference>
<dbReference type="SUPFAM" id="SSF55681">
    <property type="entry name" value="Class II aaRS and biotin synthetases"/>
    <property type="match status" value="1"/>
</dbReference>
<dbReference type="InterPro" id="IPR006195">
    <property type="entry name" value="aa-tRNA-synth_II"/>
</dbReference>
<dbReference type="NCBIfam" id="TIGR00414">
    <property type="entry name" value="serS"/>
    <property type="match status" value="1"/>
</dbReference>
<evidence type="ECO:0000256" key="3">
    <source>
        <dbReference type="ARBA" id="ARBA00022598"/>
    </source>
</evidence>
<evidence type="ECO:0000313" key="12">
    <source>
        <dbReference type="Proteomes" id="UP001566132"/>
    </source>
</evidence>
<dbReference type="GO" id="GO:0005524">
    <property type="term" value="F:ATP binding"/>
    <property type="evidence" value="ECO:0007669"/>
    <property type="project" value="UniProtKB-KW"/>
</dbReference>
<dbReference type="PIRSF" id="PIRSF001529">
    <property type="entry name" value="Ser-tRNA-synth_IIa"/>
    <property type="match status" value="1"/>
</dbReference>
<keyword evidence="12" id="KW-1185">Reference proteome</keyword>
<dbReference type="Proteomes" id="UP001566132">
    <property type="component" value="Unassembled WGS sequence"/>
</dbReference>
<proteinExistence type="inferred from homology"/>
<keyword evidence="6" id="KW-0030">Aminoacyl-tRNA synthetase</keyword>
<name>A0ABD1F2M7_HYPHA</name>
<feature type="binding site" evidence="8">
    <location>
        <position position="375"/>
    </location>
    <ligand>
        <name>L-serine</name>
        <dbReference type="ChEBI" id="CHEBI:33384"/>
    </ligand>
</feature>
<evidence type="ECO:0000256" key="4">
    <source>
        <dbReference type="ARBA" id="ARBA00022741"/>
    </source>
</evidence>
<dbReference type="GO" id="GO:0004828">
    <property type="term" value="F:serine-tRNA ligase activity"/>
    <property type="evidence" value="ECO:0007669"/>
    <property type="project" value="UniProtKB-EC"/>
</dbReference>
<feature type="binding site" evidence="8">
    <location>
        <position position="278"/>
    </location>
    <ligand>
        <name>L-serine</name>
        <dbReference type="ChEBI" id="CHEBI:33384"/>
    </ligand>
</feature>
<feature type="site" description="Important for serine binding" evidence="8">
    <location>
        <position position="377"/>
    </location>
</feature>
<dbReference type="FunFam" id="3.30.930.10:FF:000078">
    <property type="entry name" value="Seryl-tRNA synthetase"/>
    <property type="match status" value="1"/>
</dbReference>
<dbReference type="Pfam" id="PF00587">
    <property type="entry name" value="tRNA-synt_2b"/>
    <property type="match status" value="1"/>
</dbReference>
<feature type="binding site" evidence="9">
    <location>
        <begin position="342"/>
        <end position="345"/>
    </location>
    <ligand>
        <name>ATP</name>
        <dbReference type="ChEBI" id="CHEBI:30616"/>
    </ligand>
</feature>
<comment type="caution">
    <text evidence="11">The sequence shown here is derived from an EMBL/GenBank/DDBJ whole genome shotgun (WGS) entry which is preliminary data.</text>
</comment>
<dbReference type="PANTHER" id="PTHR11778">
    <property type="entry name" value="SERYL-TRNA SYNTHETASE"/>
    <property type="match status" value="1"/>
</dbReference>
<keyword evidence="5 9" id="KW-0067">ATP-binding</keyword>
<evidence type="ECO:0000256" key="8">
    <source>
        <dbReference type="PIRSR" id="PIRSR001529-1"/>
    </source>
</evidence>